<name>A0A951QGR1_9CYAN</name>
<reference evidence="2" key="1">
    <citation type="submission" date="2021-05" db="EMBL/GenBank/DDBJ databases">
        <authorList>
            <person name="Pietrasiak N."/>
            <person name="Ward R."/>
            <person name="Stajich J.E."/>
            <person name="Kurbessoian T."/>
        </authorList>
    </citation>
    <scope>NUCLEOTIDE SEQUENCE</scope>
    <source>
        <strain evidence="2">UHER 2000/2452</strain>
    </source>
</reference>
<dbReference type="InterPro" id="IPR011050">
    <property type="entry name" value="Pectin_lyase_fold/virulence"/>
</dbReference>
<dbReference type="SUPFAM" id="SSF51126">
    <property type="entry name" value="Pectin lyase-like"/>
    <property type="match status" value="2"/>
</dbReference>
<dbReference type="Proteomes" id="UP000757435">
    <property type="component" value="Unassembled WGS sequence"/>
</dbReference>
<feature type="domain" description="Filamentous haemagglutinin FhaB/tRNA nuclease CdiA-like TPS" evidence="1">
    <location>
        <begin position="35"/>
        <end position="152"/>
    </location>
</feature>
<dbReference type="InterPro" id="IPR012334">
    <property type="entry name" value="Pectin_lyas_fold"/>
</dbReference>
<proteinExistence type="predicted"/>
<gene>
    <name evidence="2" type="ORF">KME15_25775</name>
</gene>
<comment type="caution">
    <text evidence="2">The sequence shown here is derived from an EMBL/GenBank/DDBJ whole genome shotgun (WGS) entry which is preliminary data.</text>
</comment>
<dbReference type="SMART" id="SM00912">
    <property type="entry name" value="Haemagg_act"/>
    <property type="match status" value="1"/>
</dbReference>
<evidence type="ECO:0000313" key="2">
    <source>
        <dbReference type="EMBL" id="MBW4662081.1"/>
    </source>
</evidence>
<evidence type="ECO:0000313" key="3">
    <source>
        <dbReference type="Proteomes" id="UP000757435"/>
    </source>
</evidence>
<sequence length="1026" mass="106080">MHRFPQSLLAIFILLLPPLIVQSALAQIAPDATWGNERSRVRENAELGLSGRRGTLIQGGATRGRNLFHGFSSFNVRAGERVFFENPENIDNIITRITGNSRSTIDGLLGVEPGGNANLFLINPKGIQFGENAVLELNGSFITSTADRVLFRNGITFATQPPPATLLTISAPIGLQFGATSGSITIQTGSLNANREPLGGLQVKPNQTLAIVGGNIRLNNGQLLAPDGHIELGSVSAFGTANFSFNPSGIKLNYPGDRFGDIRIADHSTVQTTGATGSGDLQVQGRRLYLADGSQLSTQISGSNPGGRLTVHTAESVALFGSSTPGDRLTGLITDSQSGRADGGNAGAIDVATQHLEIRNGAQITSFTSGGGDSGNIQINATESIRAIGSHGSQPSGITSGTRSSFQNNGNAGRIDVTTRQLILQNGAQLFSITFGQSNAGQIRVSASDLIRVRGTATLSPNSTAPTGIPAIRNENGQTSLLSLISTQSQGAGRGGALHIDTRRLVLRDAGQIAATALSSGDAGSIRINAAESLEIGGRRSADRFSSSGIFAQVDFGASGNGGALSLTTGRLTVQNGGRVTTGTIQRSTGRGGELTVNASSIDLSGSNVFRIPRQTRPDRVASALSSESLGSGSAGKVTIHTDELHLGNGAEVSVQATNAGNLQIQADQIRVGDHSRITAQTSSGQGGNIHIDGADTVQLNRGEISAQAAVGNGGNINLTDIDRLQLDSNSQITAATGGGRGGNVSLDVAALHLNQRNQITAATTGSANGGRLSIQASDRILLGQQNQITTSAGSEGTGGSGGNITLGTQFLIARSQGNNDITANAFSGSGGRIHITAQTFLGLAAPSRAELTTLEPSNSLSNDITAFSQVSPQLDGEVTINTPNLDPSQGAVELPADIIDASRLVAQGCATGRTVARAPSQFIVTGRGGLSPSPIESLGSKATTEHWITLLPTLEHVEHSRQTEHALGVENRVQQAVRPHQDVNRITEAQGWIVGKQGEIVLVTESPTDTLVPSMGLSCNRLLNE</sequence>
<dbReference type="Gene3D" id="2.160.20.10">
    <property type="entry name" value="Single-stranded right-handed beta-helix, Pectin lyase-like"/>
    <property type="match status" value="2"/>
</dbReference>
<evidence type="ECO:0000259" key="1">
    <source>
        <dbReference type="SMART" id="SM00912"/>
    </source>
</evidence>
<organism evidence="2 3">
    <name type="scientific">Drouetiella hepatica Uher 2000/2452</name>
    <dbReference type="NCBI Taxonomy" id="904376"/>
    <lineage>
        <taxon>Bacteria</taxon>
        <taxon>Bacillati</taxon>
        <taxon>Cyanobacteriota</taxon>
        <taxon>Cyanophyceae</taxon>
        <taxon>Oculatellales</taxon>
        <taxon>Oculatellaceae</taxon>
        <taxon>Drouetiella</taxon>
    </lineage>
</organism>
<dbReference type="AlphaFoldDB" id="A0A951QGR1"/>
<protein>
    <submittedName>
        <fullName evidence="2">S-layer family protein</fullName>
    </submittedName>
</protein>
<dbReference type="NCBIfam" id="TIGR01901">
    <property type="entry name" value="adhes_NPXG"/>
    <property type="match status" value="1"/>
</dbReference>
<reference evidence="2" key="2">
    <citation type="journal article" date="2022" name="Microbiol. Resour. Announc.">
        <title>Metagenome Sequencing to Explore Phylogenomics of Terrestrial Cyanobacteria.</title>
        <authorList>
            <person name="Ward R.D."/>
            <person name="Stajich J.E."/>
            <person name="Johansen J.R."/>
            <person name="Huntemann M."/>
            <person name="Clum A."/>
            <person name="Foster B."/>
            <person name="Foster B."/>
            <person name="Roux S."/>
            <person name="Palaniappan K."/>
            <person name="Varghese N."/>
            <person name="Mukherjee S."/>
            <person name="Reddy T.B.K."/>
            <person name="Daum C."/>
            <person name="Copeland A."/>
            <person name="Chen I.A."/>
            <person name="Ivanova N.N."/>
            <person name="Kyrpides N.C."/>
            <person name="Shapiro N."/>
            <person name="Eloe-Fadrosh E.A."/>
            <person name="Pietrasiak N."/>
        </authorList>
    </citation>
    <scope>NUCLEOTIDE SEQUENCE</scope>
    <source>
        <strain evidence="2">UHER 2000/2452</strain>
    </source>
</reference>
<dbReference type="InterPro" id="IPR008638">
    <property type="entry name" value="FhaB/CdiA-like_TPS"/>
</dbReference>
<dbReference type="EMBL" id="JAHHHD010000056">
    <property type="protein sequence ID" value="MBW4662081.1"/>
    <property type="molecule type" value="Genomic_DNA"/>
</dbReference>
<dbReference type="Pfam" id="PF05860">
    <property type="entry name" value="TPS"/>
    <property type="match status" value="1"/>
</dbReference>
<accession>A0A951QGR1</accession>